<keyword evidence="3" id="KW-1185">Reference proteome</keyword>
<gene>
    <name evidence="2" type="ORF">IW261DRAFT_1564612</name>
</gene>
<evidence type="ECO:0000313" key="3">
    <source>
        <dbReference type="Proteomes" id="UP001175227"/>
    </source>
</evidence>
<organism evidence="2 3">
    <name type="scientific">Armillaria novae-zelandiae</name>
    <dbReference type="NCBI Taxonomy" id="153914"/>
    <lineage>
        <taxon>Eukaryota</taxon>
        <taxon>Fungi</taxon>
        <taxon>Dikarya</taxon>
        <taxon>Basidiomycota</taxon>
        <taxon>Agaricomycotina</taxon>
        <taxon>Agaricomycetes</taxon>
        <taxon>Agaricomycetidae</taxon>
        <taxon>Agaricales</taxon>
        <taxon>Marasmiineae</taxon>
        <taxon>Physalacriaceae</taxon>
        <taxon>Armillaria</taxon>
    </lineage>
</organism>
<accession>A0AA39P7Y4</accession>
<feature type="transmembrane region" description="Helical" evidence="1">
    <location>
        <begin position="50"/>
        <end position="70"/>
    </location>
</feature>
<dbReference type="EMBL" id="JAUEPR010000012">
    <property type="protein sequence ID" value="KAK0479253.1"/>
    <property type="molecule type" value="Genomic_DNA"/>
</dbReference>
<dbReference type="AlphaFoldDB" id="A0AA39P7Y4"/>
<evidence type="ECO:0000313" key="2">
    <source>
        <dbReference type="EMBL" id="KAK0479253.1"/>
    </source>
</evidence>
<dbReference type="Proteomes" id="UP001175227">
    <property type="component" value="Unassembled WGS sequence"/>
</dbReference>
<protein>
    <submittedName>
        <fullName evidence="2">Uncharacterized protein</fullName>
    </submittedName>
</protein>
<name>A0AA39P7Y4_9AGAR</name>
<reference evidence="2" key="1">
    <citation type="submission" date="2023-06" db="EMBL/GenBank/DDBJ databases">
        <authorList>
            <consortium name="Lawrence Berkeley National Laboratory"/>
            <person name="Ahrendt S."/>
            <person name="Sahu N."/>
            <person name="Indic B."/>
            <person name="Wong-Bajracharya J."/>
            <person name="Merenyi Z."/>
            <person name="Ke H.-M."/>
            <person name="Monk M."/>
            <person name="Kocsube S."/>
            <person name="Drula E."/>
            <person name="Lipzen A."/>
            <person name="Balint B."/>
            <person name="Henrissat B."/>
            <person name="Andreopoulos B."/>
            <person name="Martin F.M."/>
            <person name="Harder C.B."/>
            <person name="Rigling D."/>
            <person name="Ford K.L."/>
            <person name="Foster G.D."/>
            <person name="Pangilinan J."/>
            <person name="Papanicolaou A."/>
            <person name="Barry K."/>
            <person name="LaButti K."/>
            <person name="Viragh M."/>
            <person name="Koriabine M."/>
            <person name="Yan M."/>
            <person name="Riley R."/>
            <person name="Champramary S."/>
            <person name="Plett K.L."/>
            <person name="Tsai I.J."/>
            <person name="Slot J."/>
            <person name="Sipos G."/>
            <person name="Plett J."/>
            <person name="Nagy L.G."/>
            <person name="Grigoriev I.V."/>
        </authorList>
    </citation>
    <scope>NUCLEOTIDE SEQUENCE</scope>
    <source>
        <strain evidence="2">ICMP 16352</strain>
    </source>
</reference>
<keyword evidence="1" id="KW-0472">Membrane</keyword>
<keyword evidence="1" id="KW-0812">Transmembrane</keyword>
<feature type="transmembrane region" description="Helical" evidence="1">
    <location>
        <begin position="162"/>
        <end position="184"/>
    </location>
</feature>
<sequence>MLLLDKDDKGSDRASLLALDASSSTGSPTVVNVPPPTATRLSRRLIVIHLLHLLLLAITLTIFIVGILHLDEDVSVPFANAAPISSYLSLGFQIFFTATVIVLASLSRVAAVDFAIRHPTSLAELDLRIQAWSGLTSSLSNWRPSSRQSLNPFNTVFTTIPLYFIASVCLCIVMSSVLGVQIYVDSSVQSLNASVTNHMGSYLDPLSLSSLNIQDAYVRDSKWTWPARQWDLDMFISSAGYSKTPGLQKNVVHDIPISNFPTQEYSSIIVNSTTMNVQCSRVENATVDIFLMAYEKNDTSHSIPVDVSNDEDEPLDVWFNFSMHQPPYWDSKVPGLNFTTFFQTLQMPCGSNDYPMIPHACLNPGYNNFTKVVVQPWVLEGNLSFPSHQQVVFVIATSDEDVLIRDADGLSRPISNTTIGTGLCKHHDDDRPGPCKTVQMFVQAIGCTLQTTQADVEVTYSGVLVDTPSDPEPHQWDEFYWEPTSLLRIEDLFLTAFSPVPTADEIISDNASIANLGQSSVEQLLTNLVSPSLSNNYSYLGLDELEGSLGALYASYIWKVWQLCDCPPWPMYSRQPPSVCQDFQLGAASGGWDAVVDAQVTLSETKATLKVILWRAVIGTACSALMCVLSFALLGMTTDRDKDTPPREARLVDGVRLMIDSSLPDTVKLVGVEGLKLRYGWNDDQSFRILDVQDENEKVA</sequence>
<feature type="transmembrane region" description="Helical" evidence="1">
    <location>
        <begin position="612"/>
        <end position="634"/>
    </location>
</feature>
<proteinExistence type="predicted"/>
<comment type="caution">
    <text evidence="2">The sequence shown here is derived from an EMBL/GenBank/DDBJ whole genome shotgun (WGS) entry which is preliminary data.</text>
</comment>
<evidence type="ECO:0000256" key="1">
    <source>
        <dbReference type="SAM" id="Phobius"/>
    </source>
</evidence>
<keyword evidence="1" id="KW-1133">Transmembrane helix</keyword>
<feature type="transmembrane region" description="Helical" evidence="1">
    <location>
        <begin position="90"/>
        <end position="111"/>
    </location>
</feature>